<keyword evidence="1" id="KW-0472">Membrane</keyword>
<dbReference type="InParanoid" id="E8QWI6"/>
<gene>
    <name evidence="2" type="ordered locus">Isop_1292</name>
</gene>
<evidence type="ECO:0000256" key="1">
    <source>
        <dbReference type="SAM" id="Phobius"/>
    </source>
</evidence>
<dbReference type="EMBL" id="CP002353">
    <property type="protein sequence ID" value="ADV61878.1"/>
    <property type="molecule type" value="Genomic_DNA"/>
</dbReference>
<keyword evidence="3" id="KW-1185">Reference proteome</keyword>
<reference evidence="2 3" key="2">
    <citation type="journal article" date="2011" name="Stand. Genomic Sci.">
        <title>Complete genome sequence of Isosphaera pallida type strain (IS1B).</title>
        <authorList>
            <consortium name="US DOE Joint Genome Institute (JGI-PGF)"/>
            <person name="Goker M."/>
            <person name="Cleland D."/>
            <person name="Saunders E."/>
            <person name="Lapidus A."/>
            <person name="Nolan M."/>
            <person name="Lucas S."/>
            <person name="Hammon N."/>
            <person name="Deshpande S."/>
            <person name="Cheng J.F."/>
            <person name="Tapia R."/>
            <person name="Han C."/>
            <person name="Goodwin L."/>
            <person name="Pitluck S."/>
            <person name="Liolios K."/>
            <person name="Pagani I."/>
            <person name="Ivanova N."/>
            <person name="Mavromatis K."/>
            <person name="Pati A."/>
            <person name="Chen A."/>
            <person name="Palaniappan K."/>
            <person name="Land M."/>
            <person name="Hauser L."/>
            <person name="Chang Y.J."/>
            <person name="Jeffries C.D."/>
            <person name="Detter J.C."/>
            <person name="Beck B."/>
            <person name="Woyke T."/>
            <person name="Bristow J."/>
            <person name="Eisen J.A."/>
            <person name="Markowitz V."/>
            <person name="Hugenholtz P."/>
            <person name="Kyrpides N.C."/>
            <person name="Klenk H.P."/>
        </authorList>
    </citation>
    <scope>NUCLEOTIDE SEQUENCE [LARGE SCALE GENOMIC DNA]</scope>
    <source>
        <strain evidence="3">ATCC 43644 / DSM 9630 / IS1B</strain>
    </source>
</reference>
<reference key="1">
    <citation type="submission" date="2010-11" db="EMBL/GenBank/DDBJ databases">
        <title>The complete sequence of chromosome of Isophaera pallida ATCC 43644.</title>
        <authorList>
            <consortium name="US DOE Joint Genome Institute (JGI-PGF)"/>
            <person name="Lucas S."/>
            <person name="Copeland A."/>
            <person name="Lapidus A."/>
            <person name="Bruce D."/>
            <person name="Goodwin L."/>
            <person name="Pitluck S."/>
            <person name="Kyrpides N."/>
            <person name="Mavromatis K."/>
            <person name="Pagani I."/>
            <person name="Ivanova N."/>
            <person name="Saunders E."/>
            <person name="Brettin T."/>
            <person name="Detter J.C."/>
            <person name="Han C."/>
            <person name="Tapia R."/>
            <person name="Land M."/>
            <person name="Hauser L."/>
            <person name="Markowitz V."/>
            <person name="Cheng J.-F."/>
            <person name="Hugenholtz P."/>
            <person name="Woyke T."/>
            <person name="Wu D."/>
            <person name="Eisen J.A."/>
        </authorList>
    </citation>
    <scope>NUCLEOTIDE SEQUENCE</scope>
    <source>
        <strain>ATCC 43644</strain>
    </source>
</reference>
<protein>
    <submittedName>
        <fullName evidence="2">Uncharacterized protein</fullName>
    </submittedName>
</protein>
<dbReference type="AlphaFoldDB" id="E8QWI6"/>
<dbReference type="RefSeq" id="WP_013564167.1">
    <property type="nucleotide sequence ID" value="NC_014962.1"/>
</dbReference>
<sequence length="153" mass="16010">MAMVGSTIVVVTALTILIVIACVTVIGGIWHSVRKMEHAERMAALQQGRTLPKDEPWLTPVKVVLLITTVTPTAIFGILAVALAKGLSNGLIPAAILLGLGCIVGGVRLGMRLPAFRTAPVQCPSAEPTVNHKLASTAKPNLSPECLDFAGRN</sequence>
<name>E8QWI6_ISOPI</name>
<dbReference type="HOGENOM" id="CLU_1710801_0_0_0"/>
<keyword evidence="1" id="KW-0812">Transmembrane</keyword>
<feature type="transmembrane region" description="Helical" evidence="1">
    <location>
        <begin position="6"/>
        <end position="33"/>
    </location>
</feature>
<accession>E8QWI6</accession>
<dbReference type="OrthoDB" id="283892at2"/>
<dbReference type="KEGG" id="ipa:Isop_1292"/>
<evidence type="ECO:0000313" key="3">
    <source>
        <dbReference type="Proteomes" id="UP000008631"/>
    </source>
</evidence>
<evidence type="ECO:0000313" key="2">
    <source>
        <dbReference type="EMBL" id="ADV61878.1"/>
    </source>
</evidence>
<feature type="transmembrane region" description="Helical" evidence="1">
    <location>
        <begin position="90"/>
        <end position="109"/>
    </location>
</feature>
<proteinExistence type="predicted"/>
<dbReference type="Proteomes" id="UP000008631">
    <property type="component" value="Chromosome"/>
</dbReference>
<feature type="transmembrane region" description="Helical" evidence="1">
    <location>
        <begin position="63"/>
        <end position="84"/>
    </location>
</feature>
<organism evidence="2 3">
    <name type="scientific">Isosphaera pallida (strain ATCC 43644 / DSM 9630 / IS1B)</name>
    <dbReference type="NCBI Taxonomy" id="575540"/>
    <lineage>
        <taxon>Bacteria</taxon>
        <taxon>Pseudomonadati</taxon>
        <taxon>Planctomycetota</taxon>
        <taxon>Planctomycetia</taxon>
        <taxon>Isosphaerales</taxon>
        <taxon>Isosphaeraceae</taxon>
        <taxon>Isosphaera</taxon>
    </lineage>
</organism>
<keyword evidence="1" id="KW-1133">Transmembrane helix</keyword>